<dbReference type="Proteomes" id="UP000032874">
    <property type="component" value="Unassembled WGS sequence"/>
</dbReference>
<evidence type="ECO:0000256" key="1">
    <source>
        <dbReference type="SAM" id="Phobius"/>
    </source>
</evidence>
<keyword evidence="1" id="KW-0812">Transmembrane</keyword>
<dbReference type="RefSeq" id="WP_039325938.1">
    <property type="nucleotide sequence ID" value="NZ_JQHM01000020.1"/>
</dbReference>
<dbReference type="AlphaFoldDB" id="A0A093RB54"/>
<keyword evidence="1" id="KW-0472">Membrane</keyword>
<accession>A0A093RB54</accession>
<proteinExistence type="predicted"/>
<dbReference type="eggNOG" id="ENOG502ZR0Z">
    <property type="taxonomic scope" value="Bacteria"/>
</dbReference>
<gene>
    <name evidence="2" type="ORF">KP22_20220</name>
</gene>
<organism evidence="2 3">
    <name type="scientific">Pectobacterium betavasculorum</name>
    <dbReference type="NCBI Taxonomy" id="55207"/>
    <lineage>
        <taxon>Bacteria</taxon>
        <taxon>Pseudomonadati</taxon>
        <taxon>Pseudomonadota</taxon>
        <taxon>Gammaproteobacteria</taxon>
        <taxon>Enterobacterales</taxon>
        <taxon>Pectobacteriaceae</taxon>
        <taxon>Pectobacterium</taxon>
    </lineage>
</organism>
<dbReference type="Gene3D" id="2.40.50.660">
    <property type="match status" value="1"/>
</dbReference>
<name>A0A093RB54_9GAMM</name>
<comment type="caution">
    <text evidence="2">The sequence shown here is derived from an EMBL/GenBank/DDBJ whole genome shotgun (WGS) entry which is preliminary data.</text>
</comment>
<feature type="transmembrane region" description="Helical" evidence="1">
    <location>
        <begin position="6"/>
        <end position="23"/>
    </location>
</feature>
<evidence type="ECO:0008006" key="4">
    <source>
        <dbReference type="Google" id="ProtNLM"/>
    </source>
</evidence>
<dbReference type="STRING" id="55207.KP22_20220"/>
<sequence length="119" mass="13765">MGDFPWLLALAVGAILVLAVRQYRRQRHREAQNDAAPLRIVVAEVKHKREFPRTRRRAREHQVMVVEDMLYEATFRPIAGGGDVTLRLESADYHLLDTGMQGSLQLKGTRFIRFVPQQR</sequence>
<dbReference type="EMBL" id="JQHM01000020">
    <property type="protein sequence ID" value="KFW99954.1"/>
    <property type="molecule type" value="Genomic_DNA"/>
</dbReference>
<evidence type="ECO:0000313" key="2">
    <source>
        <dbReference type="EMBL" id="KFW99954.1"/>
    </source>
</evidence>
<evidence type="ECO:0000313" key="3">
    <source>
        <dbReference type="Proteomes" id="UP000032874"/>
    </source>
</evidence>
<dbReference type="Pfam" id="PF10694">
    <property type="entry name" value="DUF2500"/>
    <property type="match status" value="1"/>
</dbReference>
<keyword evidence="1" id="KW-1133">Transmembrane helix</keyword>
<protein>
    <recommendedName>
        <fullName evidence="4">Receptor</fullName>
    </recommendedName>
</protein>
<dbReference type="InterPro" id="IPR019635">
    <property type="entry name" value="DUF2500"/>
</dbReference>
<reference evidence="2 3" key="1">
    <citation type="submission" date="2014-08" db="EMBL/GenBank/DDBJ databases">
        <title>Genome sequences of NCPPB Pectobacterium isolates.</title>
        <authorList>
            <person name="Glover R.H."/>
            <person name="Sapp M."/>
            <person name="Elphinstone J."/>
        </authorList>
    </citation>
    <scope>NUCLEOTIDE SEQUENCE [LARGE SCALE GENOMIC DNA]</scope>
    <source>
        <strain evidence="2 3">NCPPB 2795</strain>
    </source>
</reference>